<dbReference type="OrthoDB" id="2679144at2"/>
<gene>
    <name evidence="1" type="ORF">E0485_12395</name>
</gene>
<dbReference type="EMBL" id="SKFG01000010">
    <property type="protein sequence ID" value="TCZ77250.1"/>
    <property type="molecule type" value="Genomic_DNA"/>
</dbReference>
<comment type="caution">
    <text evidence="1">The sequence shown here is derived from an EMBL/GenBank/DDBJ whole genome shotgun (WGS) entry which is preliminary data.</text>
</comment>
<protein>
    <submittedName>
        <fullName evidence="1">Uncharacterized protein</fullName>
    </submittedName>
</protein>
<dbReference type="AlphaFoldDB" id="A0A4R4EDW7"/>
<evidence type="ECO:0000313" key="2">
    <source>
        <dbReference type="Proteomes" id="UP000295418"/>
    </source>
</evidence>
<reference evidence="1 2" key="1">
    <citation type="submission" date="2019-03" db="EMBL/GenBank/DDBJ databases">
        <authorList>
            <person name="Kim M.K.M."/>
        </authorList>
    </citation>
    <scope>NUCLEOTIDE SEQUENCE [LARGE SCALE GENOMIC DNA]</scope>
    <source>
        <strain evidence="1 2">18JY21-1</strain>
    </source>
</reference>
<evidence type="ECO:0000313" key="1">
    <source>
        <dbReference type="EMBL" id="TCZ77250.1"/>
    </source>
</evidence>
<dbReference type="RefSeq" id="WP_132418352.1">
    <property type="nucleotide sequence ID" value="NZ_SKFG01000010.1"/>
</dbReference>
<dbReference type="Proteomes" id="UP000295418">
    <property type="component" value="Unassembled WGS sequence"/>
</dbReference>
<organism evidence="1 2">
    <name type="scientific">Paenibacillus albiflavus</name>
    <dbReference type="NCBI Taxonomy" id="2545760"/>
    <lineage>
        <taxon>Bacteria</taxon>
        <taxon>Bacillati</taxon>
        <taxon>Bacillota</taxon>
        <taxon>Bacilli</taxon>
        <taxon>Bacillales</taxon>
        <taxon>Paenibacillaceae</taxon>
        <taxon>Paenibacillus</taxon>
    </lineage>
</organism>
<keyword evidence="2" id="KW-1185">Reference proteome</keyword>
<accession>A0A4R4EDW7</accession>
<name>A0A4R4EDW7_9BACL</name>
<proteinExistence type="predicted"/>
<sequence>MSFVLKHRLTSEIFAFPMLNNYQIPYYGVKSWTSIDEAETELASFLSNQNIQAIDDWSLHEVEDNELKLFNVKLKNDPERKLYLDDQGKPVSKRIT</sequence>